<reference evidence="6" key="3">
    <citation type="submission" date="2024-01" db="EMBL/GenBank/DDBJ databases">
        <authorList>
            <person name="Coelho M.A."/>
            <person name="David-Palma M."/>
            <person name="Shea T."/>
            <person name="Sun S."/>
            <person name="Cuomo C.A."/>
            <person name="Heitman J."/>
        </authorList>
    </citation>
    <scope>NUCLEOTIDE SEQUENCE</scope>
    <source>
        <strain evidence="6">CBS 7841</strain>
    </source>
</reference>
<dbReference type="PANTHER" id="PTHR10997:SF7">
    <property type="entry name" value="IMPORTIN-11"/>
    <property type="match status" value="1"/>
</dbReference>
<evidence type="ECO:0000256" key="4">
    <source>
        <dbReference type="ARBA" id="ARBA00023242"/>
    </source>
</evidence>
<dbReference type="InterPro" id="IPR016024">
    <property type="entry name" value="ARM-type_fold"/>
</dbReference>
<dbReference type="AlphaFoldDB" id="A0AAJ8M139"/>
<dbReference type="InterPro" id="IPR001494">
    <property type="entry name" value="Importin-beta_N"/>
</dbReference>
<dbReference type="GO" id="GO:0006606">
    <property type="term" value="P:protein import into nucleus"/>
    <property type="evidence" value="ECO:0007669"/>
    <property type="project" value="TreeGrafter"/>
</dbReference>
<keyword evidence="4" id="KW-0539">Nucleus</keyword>
<evidence type="ECO:0000256" key="2">
    <source>
        <dbReference type="ARBA" id="ARBA00007991"/>
    </source>
</evidence>
<evidence type="ECO:0000313" key="7">
    <source>
        <dbReference type="Proteomes" id="UP000094043"/>
    </source>
</evidence>
<dbReference type="PROSITE" id="PS50166">
    <property type="entry name" value="IMPORTIN_B_NT"/>
    <property type="match status" value="1"/>
</dbReference>
<dbReference type="RefSeq" id="XP_066067956.1">
    <property type="nucleotide sequence ID" value="XM_066211859.1"/>
</dbReference>
<dbReference type="Proteomes" id="UP000094043">
    <property type="component" value="Chromosome 3"/>
</dbReference>
<keyword evidence="7" id="KW-1185">Reference proteome</keyword>
<dbReference type="EMBL" id="CP143786">
    <property type="protein sequence ID" value="WVN87256.1"/>
    <property type="molecule type" value="Genomic_DNA"/>
</dbReference>
<organism evidence="6 7">
    <name type="scientific">Cryptococcus depauperatus CBS 7841</name>
    <dbReference type="NCBI Taxonomy" id="1295531"/>
    <lineage>
        <taxon>Eukaryota</taxon>
        <taxon>Fungi</taxon>
        <taxon>Dikarya</taxon>
        <taxon>Basidiomycota</taxon>
        <taxon>Agaricomycotina</taxon>
        <taxon>Tremellomycetes</taxon>
        <taxon>Tremellales</taxon>
        <taxon>Cryptococcaceae</taxon>
        <taxon>Cryptococcus</taxon>
    </lineage>
</organism>
<protein>
    <recommendedName>
        <fullName evidence="5">Importin N-terminal domain-containing protein</fullName>
    </recommendedName>
</protein>
<feature type="domain" description="Importin N-terminal" evidence="5">
    <location>
        <begin position="24"/>
        <end position="93"/>
    </location>
</feature>
<dbReference type="GO" id="GO:0005635">
    <property type="term" value="C:nuclear envelope"/>
    <property type="evidence" value="ECO:0007669"/>
    <property type="project" value="TreeGrafter"/>
</dbReference>
<sequence>MSTQPRNLLYAVAHPANHETYAQDQMVLSNRFKEPEFLVELQALSADRSLSHQERLMASLITGREMRSKWRSKAQRLFEFLNEDELSIARPQLGLFVAVARIEYPKTWQNLPDLLLSSLVSSLTQLKNLPVASSTISTLLVNTLWTINALVKDWKMMRLAQGTVAMQTFEQIFSEPVREILEIWAKKEQEGGGDPTLEEAGRYAFKILARFCQWHWSKAKPMQTYEFIQRIERLVQHTVHYSPIVQSNRLRLITSGSASDKVLKSMTKHLRAIGKWWRVMLSLDPKRFCQFDGITTGIGWWWGEVGRVVAETNGAIVNDVFTSDFILSAFHLLVDKFLPLNSSDLEALEDEPEEWLIGESMDEEAWAFELRPCAERVLIALNNACRNISRENKVIEPAMLKLLSEIDYINQMLTEMSSWINQGQPLHRIVKRRVAWFIGEWVSGDEESAKLPVVWQMLLYLLSERGDSSDKAVNITAAVAIKECIDLWELPIDYFLPFVGQIITEFTLTGKRYVNDSIGVVIERVGNKVLPFLPDLAQSVPNLWSGATGLEGEWLFKASLVVLVTKVVATAKESSDSLMELVVPLIEESLKPPAKEFFEEDGLILWQTALQNSVSPYHPSKETGLIKLFPNLLVTLGENMDLLQKFLALLNSYLLLDAPGLTQIYGEMIAAALAKALAASRINTPAIGHILVTISLWIRTSPLPALSPHLLRAGIFHHITGALEDDKASGPILAAYLEILVRIAMTDPAIFLQMIQESAKLQNKNSCKLLEEALDAIWRNFDYVGDTRMRKAVAMGVGNLLLTGNQQALERFDGEFMNIFLDVLGEVQPLGDSFENKESGLMPWSDEHRLQWADIQNAPEGHRRTRLEDSDPAFAVPLRTFIIQILNQAMQFGLGPYWDKANEDTKRSLENIMNNNISWDTPVTDILCRTMCMRSCPE</sequence>
<accession>A0AAJ8M139</accession>
<comment type="similarity">
    <text evidence="2">Belongs to the importin beta family.</text>
</comment>
<dbReference type="GO" id="GO:0005829">
    <property type="term" value="C:cytosol"/>
    <property type="evidence" value="ECO:0007669"/>
    <property type="project" value="TreeGrafter"/>
</dbReference>
<evidence type="ECO:0000259" key="5">
    <source>
        <dbReference type="PROSITE" id="PS50166"/>
    </source>
</evidence>
<reference evidence="6" key="2">
    <citation type="journal article" date="2022" name="Elife">
        <title>Obligate sexual reproduction of a homothallic fungus closely related to the Cryptococcus pathogenic species complex.</title>
        <authorList>
            <person name="Passer A.R."/>
            <person name="Clancey S.A."/>
            <person name="Shea T."/>
            <person name="David-Palma M."/>
            <person name="Averette A.F."/>
            <person name="Boekhout T."/>
            <person name="Porcel B.M."/>
            <person name="Nowrousian M."/>
            <person name="Cuomo C.A."/>
            <person name="Sun S."/>
            <person name="Heitman J."/>
            <person name="Coelho M.A."/>
        </authorList>
    </citation>
    <scope>NUCLEOTIDE SEQUENCE</scope>
    <source>
        <strain evidence="6">CBS 7841</strain>
    </source>
</reference>
<dbReference type="InterPro" id="IPR011989">
    <property type="entry name" value="ARM-like"/>
</dbReference>
<gene>
    <name evidence="6" type="ORF">L203_102433</name>
</gene>
<dbReference type="InterPro" id="IPR058669">
    <property type="entry name" value="TPR_IPO7/11-like"/>
</dbReference>
<name>A0AAJ8M139_9TREE</name>
<dbReference type="PANTHER" id="PTHR10997">
    <property type="entry name" value="IMPORTIN-7, 8, 11"/>
    <property type="match status" value="1"/>
</dbReference>
<proteinExistence type="inferred from homology"/>
<keyword evidence="3" id="KW-0813">Transport</keyword>
<reference evidence="6" key="1">
    <citation type="submission" date="2016-06" db="EMBL/GenBank/DDBJ databases">
        <authorList>
            <person name="Cuomo C."/>
            <person name="Litvintseva A."/>
            <person name="Heitman J."/>
            <person name="Chen Y."/>
            <person name="Sun S."/>
            <person name="Springer D."/>
            <person name="Dromer F."/>
            <person name="Young S."/>
            <person name="Zeng Q."/>
            <person name="Chapman S."/>
            <person name="Gujja S."/>
            <person name="Saif S."/>
            <person name="Birren B."/>
        </authorList>
    </citation>
    <scope>NUCLEOTIDE SEQUENCE</scope>
    <source>
        <strain evidence="6">CBS 7841</strain>
    </source>
</reference>
<comment type="subcellular location">
    <subcellularLocation>
        <location evidence="1">Nucleus</location>
    </subcellularLocation>
</comment>
<dbReference type="KEGG" id="cdep:91086645"/>
<evidence type="ECO:0000256" key="3">
    <source>
        <dbReference type="ARBA" id="ARBA00022448"/>
    </source>
</evidence>
<dbReference type="GO" id="GO:0031267">
    <property type="term" value="F:small GTPase binding"/>
    <property type="evidence" value="ECO:0007669"/>
    <property type="project" value="InterPro"/>
</dbReference>
<evidence type="ECO:0000313" key="6">
    <source>
        <dbReference type="EMBL" id="WVN87256.1"/>
    </source>
</evidence>
<dbReference type="GeneID" id="91086645"/>
<dbReference type="SUPFAM" id="SSF48371">
    <property type="entry name" value="ARM repeat"/>
    <property type="match status" value="1"/>
</dbReference>
<evidence type="ECO:0000256" key="1">
    <source>
        <dbReference type="ARBA" id="ARBA00004123"/>
    </source>
</evidence>
<dbReference type="Pfam" id="PF25758">
    <property type="entry name" value="TPR_IPO11"/>
    <property type="match status" value="1"/>
</dbReference>
<dbReference type="Gene3D" id="1.25.10.10">
    <property type="entry name" value="Leucine-rich Repeat Variant"/>
    <property type="match status" value="1"/>
</dbReference>